<accession>A0A8G2F0G7</accession>
<dbReference type="Proteomes" id="UP000198615">
    <property type="component" value="Unassembled WGS sequence"/>
</dbReference>
<dbReference type="SUPFAM" id="SSF50199">
    <property type="entry name" value="Staphylococcal nuclease"/>
    <property type="match status" value="1"/>
</dbReference>
<keyword evidence="3" id="KW-1185">Reference proteome</keyword>
<dbReference type="SMART" id="SM00318">
    <property type="entry name" value="SNc"/>
    <property type="match status" value="1"/>
</dbReference>
<evidence type="ECO:0000313" key="3">
    <source>
        <dbReference type="Proteomes" id="UP000198615"/>
    </source>
</evidence>
<dbReference type="GO" id="GO:0004519">
    <property type="term" value="F:endonuclease activity"/>
    <property type="evidence" value="ECO:0007669"/>
    <property type="project" value="UniProtKB-KW"/>
</dbReference>
<reference evidence="2 3" key="1">
    <citation type="submission" date="2016-10" db="EMBL/GenBank/DDBJ databases">
        <authorList>
            <person name="Varghese N."/>
            <person name="Submissions S."/>
        </authorList>
    </citation>
    <scope>NUCLEOTIDE SEQUENCE [LARGE SCALE GENOMIC DNA]</scope>
    <source>
        <strain evidence="2 3">DSM 18839</strain>
    </source>
</reference>
<name>A0A8G2F0G7_9PROT</name>
<dbReference type="InterPro" id="IPR035437">
    <property type="entry name" value="SNase_OB-fold_sf"/>
</dbReference>
<evidence type="ECO:0000259" key="1">
    <source>
        <dbReference type="PROSITE" id="PS50830"/>
    </source>
</evidence>
<dbReference type="AlphaFoldDB" id="A0A8G2F0G7"/>
<protein>
    <submittedName>
        <fullName evidence="2">Endonuclease YncB, thermonuclease family</fullName>
    </submittedName>
</protein>
<dbReference type="PROSITE" id="PS50830">
    <property type="entry name" value="TNASE_3"/>
    <property type="match status" value="1"/>
</dbReference>
<feature type="domain" description="TNase-like" evidence="1">
    <location>
        <begin position="29"/>
        <end position="144"/>
    </location>
</feature>
<dbReference type="Pfam" id="PF00565">
    <property type="entry name" value="SNase"/>
    <property type="match status" value="1"/>
</dbReference>
<dbReference type="EMBL" id="FNBW01000018">
    <property type="protein sequence ID" value="SDG46749.1"/>
    <property type="molecule type" value="Genomic_DNA"/>
</dbReference>
<gene>
    <name evidence="2" type="ORF">SAMN05660686_04511</name>
</gene>
<dbReference type="RefSeq" id="WP_175474349.1">
    <property type="nucleotide sequence ID" value="NZ_FNBW01000018.1"/>
</dbReference>
<comment type="caution">
    <text evidence="2">The sequence shown here is derived from an EMBL/GenBank/DDBJ whole genome shotgun (WGS) entry which is preliminary data.</text>
</comment>
<keyword evidence="2" id="KW-0378">Hydrolase</keyword>
<organism evidence="2 3">
    <name type="scientific">Thalassobaculum litoreum DSM 18839</name>
    <dbReference type="NCBI Taxonomy" id="1123362"/>
    <lineage>
        <taxon>Bacteria</taxon>
        <taxon>Pseudomonadati</taxon>
        <taxon>Pseudomonadota</taxon>
        <taxon>Alphaproteobacteria</taxon>
        <taxon>Rhodospirillales</taxon>
        <taxon>Thalassobaculaceae</taxon>
        <taxon>Thalassobaculum</taxon>
    </lineage>
</organism>
<evidence type="ECO:0000313" key="2">
    <source>
        <dbReference type="EMBL" id="SDG46749.1"/>
    </source>
</evidence>
<dbReference type="PANTHER" id="PTHR12302:SF26">
    <property type="entry name" value="BLR1266 PROTEIN"/>
    <property type="match status" value="1"/>
</dbReference>
<proteinExistence type="predicted"/>
<dbReference type="InterPro" id="IPR016071">
    <property type="entry name" value="Staphylococal_nuclease_OB-fold"/>
</dbReference>
<dbReference type="PANTHER" id="PTHR12302">
    <property type="entry name" value="EBNA2 BINDING PROTEIN P100"/>
    <property type="match status" value="1"/>
</dbReference>
<keyword evidence="2" id="KW-0540">Nuclease</keyword>
<sequence length="157" mass="17338">MMAGLGLAMGLVGVTSDVQAQQIKGRPTVTSGDTLSVGRDDVRLSGIDAPEMDQYCENEFGRPYQCGIQAMDALRELVGRNDVVCVKEGADEEGRMVGTCYAGDMNLNTRMVRTGWAVALPEERPDYAPLENMAKREKLGIWGLKFEHPAEWRKQNQ</sequence>
<keyword evidence="2" id="KW-0255">Endonuclease</keyword>
<dbReference type="Gene3D" id="2.40.50.90">
    <property type="match status" value="1"/>
</dbReference>